<dbReference type="OrthoDB" id="3282210at2759"/>
<organism evidence="2 3">
    <name type="scientific">Tulasnella calospora MUT 4182</name>
    <dbReference type="NCBI Taxonomy" id="1051891"/>
    <lineage>
        <taxon>Eukaryota</taxon>
        <taxon>Fungi</taxon>
        <taxon>Dikarya</taxon>
        <taxon>Basidiomycota</taxon>
        <taxon>Agaricomycotina</taxon>
        <taxon>Agaricomycetes</taxon>
        <taxon>Cantharellales</taxon>
        <taxon>Tulasnellaceae</taxon>
        <taxon>Tulasnella</taxon>
    </lineage>
</organism>
<evidence type="ECO:0000313" key="3">
    <source>
        <dbReference type="Proteomes" id="UP000054248"/>
    </source>
</evidence>
<evidence type="ECO:0000256" key="1">
    <source>
        <dbReference type="SAM" id="MobiDB-lite"/>
    </source>
</evidence>
<evidence type="ECO:0000313" key="2">
    <source>
        <dbReference type="EMBL" id="KIO27702.1"/>
    </source>
</evidence>
<sequence length="321" mass="35573">MATKGKAGEIWTNILLPFLQSKPSLSSASLEDENISIAKSIFFTHPKKGNEAPKGVEVEWLNNSSLQICDAWSAIAFVMSIAATFDDADRTKDWYLELLLVFGILLRRISSSYPRKARVPKVIHILWTDKRQLFLQSFPDNTMLTSSDSQPPAPPIPGHGMGSMPPSSTEHWKKLKEYRKLDMANALRDADARNGTDTAEKFNDAMVHDPENLGQCAETIPYLCIMSGGVRPETQLYGLSFRPPRLDEPEATNILGGSNADASIALHFLHEFGFIRACQTCCTAMRVIGVGYNQYKRGTNGGTYLHKPSQYMLADEADAVV</sequence>
<keyword evidence="3" id="KW-1185">Reference proteome</keyword>
<reference evidence="3" key="2">
    <citation type="submission" date="2015-01" db="EMBL/GenBank/DDBJ databases">
        <title>Evolutionary Origins and Diversification of the Mycorrhizal Mutualists.</title>
        <authorList>
            <consortium name="DOE Joint Genome Institute"/>
            <consortium name="Mycorrhizal Genomics Consortium"/>
            <person name="Kohler A."/>
            <person name="Kuo A."/>
            <person name="Nagy L.G."/>
            <person name="Floudas D."/>
            <person name="Copeland A."/>
            <person name="Barry K.W."/>
            <person name="Cichocki N."/>
            <person name="Veneault-Fourrey C."/>
            <person name="LaButti K."/>
            <person name="Lindquist E.A."/>
            <person name="Lipzen A."/>
            <person name="Lundell T."/>
            <person name="Morin E."/>
            <person name="Murat C."/>
            <person name="Riley R."/>
            <person name="Ohm R."/>
            <person name="Sun H."/>
            <person name="Tunlid A."/>
            <person name="Henrissat B."/>
            <person name="Grigoriev I.V."/>
            <person name="Hibbett D.S."/>
            <person name="Martin F."/>
        </authorList>
    </citation>
    <scope>NUCLEOTIDE SEQUENCE [LARGE SCALE GENOMIC DNA]</scope>
    <source>
        <strain evidence="3">MUT 4182</strain>
    </source>
</reference>
<accession>A0A0C3M1U6</accession>
<feature type="region of interest" description="Disordered" evidence="1">
    <location>
        <begin position="144"/>
        <end position="169"/>
    </location>
</feature>
<proteinExistence type="predicted"/>
<dbReference type="Proteomes" id="UP000054248">
    <property type="component" value="Unassembled WGS sequence"/>
</dbReference>
<dbReference type="AlphaFoldDB" id="A0A0C3M1U6"/>
<protein>
    <submittedName>
        <fullName evidence="2">Uncharacterized protein</fullName>
    </submittedName>
</protein>
<name>A0A0C3M1U6_9AGAM</name>
<gene>
    <name evidence="2" type="ORF">M407DRAFT_7142</name>
</gene>
<dbReference type="EMBL" id="KN823004">
    <property type="protein sequence ID" value="KIO27702.1"/>
    <property type="molecule type" value="Genomic_DNA"/>
</dbReference>
<dbReference type="HOGENOM" id="CLU_049657_0_0_1"/>
<reference evidence="2 3" key="1">
    <citation type="submission" date="2014-04" db="EMBL/GenBank/DDBJ databases">
        <authorList>
            <consortium name="DOE Joint Genome Institute"/>
            <person name="Kuo A."/>
            <person name="Girlanda M."/>
            <person name="Perotto S."/>
            <person name="Kohler A."/>
            <person name="Nagy L.G."/>
            <person name="Floudas D."/>
            <person name="Copeland A."/>
            <person name="Barry K.W."/>
            <person name="Cichocki N."/>
            <person name="Veneault-Fourrey C."/>
            <person name="LaButti K."/>
            <person name="Lindquist E.A."/>
            <person name="Lipzen A."/>
            <person name="Lundell T."/>
            <person name="Morin E."/>
            <person name="Murat C."/>
            <person name="Sun H."/>
            <person name="Tunlid A."/>
            <person name="Henrissat B."/>
            <person name="Grigoriev I.V."/>
            <person name="Hibbett D.S."/>
            <person name="Martin F."/>
            <person name="Nordberg H.P."/>
            <person name="Cantor M.N."/>
            <person name="Hua S.X."/>
        </authorList>
    </citation>
    <scope>NUCLEOTIDE SEQUENCE [LARGE SCALE GENOMIC DNA]</scope>
    <source>
        <strain evidence="2 3">MUT 4182</strain>
    </source>
</reference>